<dbReference type="OrthoDB" id="9812738at2"/>
<gene>
    <name evidence="9" type="primary">secE</name>
    <name evidence="10" type="ORF">SAMN04488557_1638</name>
</gene>
<evidence type="ECO:0000256" key="9">
    <source>
        <dbReference type="HAMAP-Rule" id="MF_00422"/>
    </source>
</evidence>
<comment type="similarity">
    <text evidence="9">Belongs to the SecE/SEC61-gamma family.</text>
</comment>
<reference evidence="11" key="1">
    <citation type="submission" date="2016-10" db="EMBL/GenBank/DDBJ databases">
        <authorList>
            <person name="Varghese N."/>
            <person name="Submissions S."/>
        </authorList>
    </citation>
    <scope>NUCLEOTIDE SEQUENCE [LARGE SCALE GENOMIC DNA]</scope>
    <source>
        <strain evidence="11">DSM 1565</strain>
    </source>
</reference>
<keyword evidence="3 9" id="KW-1003">Cell membrane</keyword>
<dbReference type="NCBIfam" id="TIGR00964">
    <property type="entry name" value="secE_bact"/>
    <property type="match status" value="1"/>
</dbReference>
<evidence type="ECO:0000313" key="10">
    <source>
        <dbReference type="EMBL" id="SFV32539.1"/>
    </source>
</evidence>
<dbReference type="HAMAP" id="MF_00422">
    <property type="entry name" value="SecE"/>
    <property type="match status" value="1"/>
</dbReference>
<dbReference type="PROSITE" id="PS01067">
    <property type="entry name" value="SECE_SEC61G"/>
    <property type="match status" value="1"/>
</dbReference>
<evidence type="ECO:0000256" key="8">
    <source>
        <dbReference type="ARBA" id="ARBA00023136"/>
    </source>
</evidence>
<dbReference type="Proteomes" id="UP000199423">
    <property type="component" value="Unassembled WGS sequence"/>
</dbReference>
<dbReference type="Pfam" id="PF00584">
    <property type="entry name" value="SecE"/>
    <property type="match status" value="1"/>
</dbReference>
<dbReference type="GO" id="GO:0065002">
    <property type="term" value="P:intracellular protein transmembrane transport"/>
    <property type="evidence" value="ECO:0007669"/>
    <property type="project" value="UniProtKB-UniRule"/>
</dbReference>
<evidence type="ECO:0000256" key="1">
    <source>
        <dbReference type="ARBA" id="ARBA00004370"/>
    </source>
</evidence>
<dbReference type="EMBL" id="FPCH01000002">
    <property type="protein sequence ID" value="SFV32539.1"/>
    <property type="molecule type" value="Genomic_DNA"/>
</dbReference>
<comment type="subcellular location">
    <subcellularLocation>
        <location evidence="9">Cell membrane</location>
        <topology evidence="9">Single-pass membrane protein</topology>
    </subcellularLocation>
    <subcellularLocation>
        <location evidence="1">Membrane</location>
    </subcellularLocation>
</comment>
<dbReference type="InterPro" id="IPR038379">
    <property type="entry name" value="SecE_sf"/>
</dbReference>
<dbReference type="GO" id="GO:0008320">
    <property type="term" value="F:protein transmembrane transporter activity"/>
    <property type="evidence" value="ECO:0007669"/>
    <property type="project" value="UniProtKB-UniRule"/>
</dbReference>
<evidence type="ECO:0000313" key="11">
    <source>
        <dbReference type="Proteomes" id="UP000199423"/>
    </source>
</evidence>
<dbReference type="GO" id="GO:0006605">
    <property type="term" value="P:protein targeting"/>
    <property type="evidence" value="ECO:0007669"/>
    <property type="project" value="UniProtKB-UniRule"/>
</dbReference>
<evidence type="ECO:0000256" key="6">
    <source>
        <dbReference type="ARBA" id="ARBA00022989"/>
    </source>
</evidence>
<keyword evidence="7 9" id="KW-0811">Translocation</keyword>
<sequence>MAKFNPITFMQEVRQEVAKVTWPTWKEVWITTLMVLIMVALASVFFLLVDQALSHIVRFVLGVAS</sequence>
<evidence type="ECO:0000256" key="7">
    <source>
        <dbReference type="ARBA" id="ARBA00023010"/>
    </source>
</evidence>
<dbReference type="PANTHER" id="PTHR33910">
    <property type="entry name" value="PROTEIN TRANSLOCASE SUBUNIT SECE"/>
    <property type="match status" value="1"/>
</dbReference>
<organism evidence="10 11">
    <name type="scientific">Hyphomicrobium facile</name>
    <dbReference type="NCBI Taxonomy" id="51670"/>
    <lineage>
        <taxon>Bacteria</taxon>
        <taxon>Pseudomonadati</taxon>
        <taxon>Pseudomonadota</taxon>
        <taxon>Alphaproteobacteria</taxon>
        <taxon>Hyphomicrobiales</taxon>
        <taxon>Hyphomicrobiaceae</taxon>
        <taxon>Hyphomicrobium</taxon>
    </lineage>
</organism>
<accession>A0A1I7ND07</accession>
<keyword evidence="6 9" id="KW-1133">Transmembrane helix</keyword>
<evidence type="ECO:0000256" key="4">
    <source>
        <dbReference type="ARBA" id="ARBA00022692"/>
    </source>
</evidence>
<dbReference type="GO" id="GO:0009306">
    <property type="term" value="P:protein secretion"/>
    <property type="evidence" value="ECO:0007669"/>
    <property type="project" value="UniProtKB-UniRule"/>
</dbReference>
<comment type="function">
    <text evidence="9">Essential subunit of the Sec protein translocation channel SecYEG. Clamps together the 2 halves of SecY. May contact the channel plug during translocation.</text>
</comment>
<dbReference type="InterPro" id="IPR001901">
    <property type="entry name" value="Translocase_SecE/Sec61-g"/>
</dbReference>
<dbReference type="AlphaFoldDB" id="A0A1I7ND07"/>
<dbReference type="GO" id="GO:0043952">
    <property type="term" value="P:protein transport by the Sec complex"/>
    <property type="evidence" value="ECO:0007669"/>
    <property type="project" value="UniProtKB-UniRule"/>
</dbReference>
<keyword evidence="5 9" id="KW-0653">Protein transport</keyword>
<feature type="transmembrane region" description="Helical" evidence="9">
    <location>
        <begin position="28"/>
        <end position="49"/>
    </location>
</feature>
<proteinExistence type="inferred from homology"/>
<keyword evidence="2 9" id="KW-0813">Transport</keyword>
<keyword evidence="8 9" id="KW-0472">Membrane</keyword>
<name>A0A1I7ND07_9HYPH</name>
<dbReference type="RefSeq" id="WP_092866911.1">
    <property type="nucleotide sequence ID" value="NZ_FPCH01000002.1"/>
</dbReference>
<evidence type="ECO:0000256" key="3">
    <source>
        <dbReference type="ARBA" id="ARBA00022475"/>
    </source>
</evidence>
<evidence type="ECO:0000256" key="2">
    <source>
        <dbReference type="ARBA" id="ARBA00022448"/>
    </source>
</evidence>
<comment type="subunit">
    <text evidence="9">Component of the Sec protein translocase complex. Heterotrimer consisting of SecY, SecE and SecG subunits. The heterotrimers can form oligomers, although 1 heterotrimer is thought to be able to translocate proteins. Interacts with the ribosome. Interacts with SecDF, and other proteins may be involved. Interacts with SecA.</text>
</comment>
<keyword evidence="11" id="KW-1185">Reference proteome</keyword>
<dbReference type="Gene3D" id="1.20.5.1030">
    <property type="entry name" value="Preprotein translocase secy subunit"/>
    <property type="match status" value="1"/>
</dbReference>
<dbReference type="InterPro" id="IPR005807">
    <property type="entry name" value="SecE_bac"/>
</dbReference>
<keyword evidence="4 9" id="KW-0812">Transmembrane</keyword>
<protein>
    <recommendedName>
        <fullName evidence="9">Protein translocase subunit SecE</fullName>
    </recommendedName>
</protein>
<dbReference type="STRING" id="51670.SAMN04488557_1638"/>
<evidence type="ECO:0000256" key="5">
    <source>
        <dbReference type="ARBA" id="ARBA00022927"/>
    </source>
</evidence>
<dbReference type="GO" id="GO:0005886">
    <property type="term" value="C:plasma membrane"/>
    <property type="evidence" value="ECO:0007669"/>
    <property type="project" value="UniProtKB-SubCell"/>
</dbReference>
<dbReference type="PANTHER" id="PTHR33910:SF1">
    <property type="entry name" value="PROTEIN TRANSLOCASE SUBUNIT SECE"/>
    <property type="match status" value="1"/>
</dbReference>